<evidence type="ECO:0000313" key="3">
    <source>
        <dbReference type="Proteomes" id="UP001497497"/>
    </source>
</evidence>
<accession>A0AAV2H884</accession>
<organism evidence="2 3">
    <name type="scientific">Lymnaea stagnalis</name>
    <name type="common">Great pond snail</name>
    <name type="synonym">Helix stagnalis</name>
    <dbReference type="NCBI Taxonomy" id="6523"/>
    <lineage>
        <taxon>Eukaryota</taxon>
        <taxon>Metazoa</taxon>
        <taxon>Spiralia</taxon>
        <taxon>Lophotrochozoa</taxon>
        <taxon>Mollusca</taxon>
        <taxon>Gastropoda</taxon>
        <taxon>Heterobranchia</taxon>
        <taxon>Euthyneura</taxon>
        <taxon>Panpulmonata</taxon>
        <taxon>Hygrophila</taxon>
        <taxon>Lymnaeoidea</taxon>
        <taxon>Lymnaeidae</taxon>
        <taxon>Lymnaea</taxon>
    </lineage>
</organism>
<feature type="compositionally biased region" description="Polar residues" evidence="1">
    <location>
        <begin position="62"/>
        <end position="89"/>
    </location>
</feature>
<sequence>EKINSSKRDQINSPTRDLINSSTRDLTSVNSENDHQNSEVTEKRHVSKTDTNEACNCDSFDQHSPSTKQTQAQFNSINTRSDLSHTSEIQNVSSNQVLYNDRKPSKARAECDIVKVHGHQYTASNQHESIKPFNKNPQNRKSNLLGIETSRSMMRANKG</sequence>
<dbReference type="AlphaFoldDB" id="A0AAV2H884"/>
<feature type="compositionally biased region" description="Basic and acidic residues" evidence="1">
    <location>
        <begin position="1"/>
        <end position="10"/>
    </location>
</feature>
<feature type="region of interest" description="Disordered" evidence="1">
    <location>
        <begin position="1"/>
        <end position="89"/>
    </location>
</feature>
<comment type="caution">
    <text evidence="2">The sequence shown here is derived from an EMBL/GenBank/DDBJ whole genome shotgun (WGS) entry which is preliminary data.</text>
</comment>
<name>A0AAV2H884_LYMST</name>
<keyword evidence="3" id="KW-1185">Reference proteome</keyword>
<feature type="region of interest" description="Disordered" evidence="1">
    <location>
        <begin position="122"/>
        <end position="159"/>
    </location>
</feature>
<evidence type="ECO:0000256" key="1">
    <source>
        <dbReference type="SAM" id="MobiDB-lite"/>
    </source>
</evidence>
<feature type="compositionally biased region" description="Polar residues" evidence="1">
    <location>
        <begin position="11"/>
        <end position="31"/>
    </location>
</feature>
<feature type="compositionally biased region" description="Basic and acidic residues" evidence="1">
    <location>
        <begin position="32"/>
        <end position="51"/>
    </location>
</feature>
<proteinExistence type="predicted"/>
<dbReference type="EMBL" id="CAXITT010000059">
    <property type="protein sequence ID" value="CAL1529961.1"/>
    <property type="molecule type" value="Genomic_DNA"/>
</dbReference>
<dbReference type="Proteomes" id="UP001497497">
    <property type="component" value="Unassembled WGS sequence"/>
</dbReference>
<feature type="non-terminal residue" evidence="2">
    <location>
        <position position="1"/>
    </location>
</feature>
<feature type="non-terminal residue" evidence="2">
    <location>
        <position position="159"/>
    </location>
</feature>
<reference evidence="2 3" key="1">
    <citation type="submission" date="2024-04" db="EMBL/GenBank/DDBJ databases">
        <authorList>
            <consortium name="Genoscope - CEA"/>
            <person name="William W."/>
        </authorList>
    </citation>
    <scope>NUCLEOTIDE SEQUENCE [LARGE SCALE GENOMIC DNA]</scope>
</reference>
<protein>
    <submittedName>
        <fullName evidence="2">Uncharacterized protein</fullName>
    </submittedName>
</protein>
<evidence type="ECO:0000313" key="2">
    <source>
        <dbReference type="EMBL" id="CAL1529961.1"/>
    </source>
</evidence>
<gene>
    <name evidence="2" type="ORF">GSLYS_00004094001</name>
</gene>